<dbReference type="OrthoDB" id="5822793at2759"/>
<protein>
    <recommendedName>
        <fullName evidence="2">FHA domain-containing protein</fullName>
    </recommendedName>
</protein>
<evidence type="ECO:0000256" key="1">
    <source>
        <dbReference type="SAM" id="MobiDB-lite"/>
    </source>
</evidence>
<sequence length="1132" mass="121505">MSGRMGEWSLKLPYDAKPIRLQPSMIFVGRSECDILVNSTTVDKRHAVIYFNQHDQQFHIKDLNTLSGTYVNGIRIPEQSYVKLEHGDQIRFGYHKQAFEMQLSRGNDEVDTTRSSTAAAPEAGMAATPLEDDDSLNESDTLVISNNSAIRGHPIAQQQNQNTLLQQQRQTSPMKGCDSLEDVSMGSIAPRPPTQRGELHKNHSVPTLESPASPLSENVSGGLLKRGAHVPRDLSLVGMVASYHAAPVRSPSEPQIDNRMVASSLWDQEVKRSPQQATAGGDRERQIGVGGVNSGVVGTRRPVAMTIPADGREPFVTYPVGRGGLNNHTSNNNNDGSAVMLQSNGTLHVENTSGGGAGGAATGVNNGAVTSPLAPPSLRKKSPSETAKENHGDGIHCTTRTKNKAKAFVINFDEPRRRASIPQSVLQRRELAARNKEEECRVSEFSGDSAGTGGTVQNGLNGSLSDSANFLIQKMLQSNNDGPNVDGDDEEIDDEAGEEDGDHRSEAGTYTVDDPQAREARTKIDQVFGVHRQPVPGEIDETNSFKDYQNRTRTFSKINKHNVPVTRTQPVVAPPRRNRTTSSTTFLASSVPTPSNLMTDSMMSSTISSGSSTGGLPSKPAVVRAKITTTKTPVSSNASGSAKVRRPSSGVSRPPSARSTASTTAISYAQREPVNAGATGRVINAEKSVTSSGPSTLRRGTYGGSDFSLESSNSSGSHLTGGDSMKMNRAFALRRARLGLQEPVVSQKVHLLTGSNPNLFSRQDGGRFSMRLPSAKQRTRPGADLNHQIMSESVSNANAAGLLDTSRTSPRNCRRNESDPCNINLLGQESDGSQDMAMMCIRPEHRLPQDADALSQSTLEPNTQGRDAPCDIADMCRSASFNAHPDARDRDIRTGAGSLLLRRKETFLKQHISPQHQPLEDRATCTAPTRSGRGGRTASPSRTAFSPQLQRRALGSPLSPQIARKVLPSPQASPCRQKPPTGFTGHPASTASLNSGGDKERQQPGLSALDTLVVQAISQLSGKLRFSARALVERESRRYPEGSDALLTIQELLSSTPASSTANAGDISKELSGILRNLRNIEQSLSLLSALEPGPPIPPEVPEQDPVPEPKELPDAESLGDTVPRGFFTVSF</sequence>
<evidence type="ECO:0000313" key="4">
    <source>
        <dbReference type="Proteomes" id="UP000594260"/>
    </source>
</evidence>
<feature type="region of interest" description="Disordered" evidence="1">
    <location>
        <begin position="441"/>
        <end position="461"/>
    </location>
</feature>
<organism evidence="3 4">
    <name type="scientific">Varroa destructor</name>
    <name type="common">Honeybee mite</name>
    <dbReference type="NCBI Taxonomy" id="109461"/>
    <lineage>
        <taxon>Eukaryota</taxon>
        <taxon>Metazoa</taxon>
        <taxon>Ecdysozoa</taxon>
        <taxon>Arthropoda</taxon>
        <taxon>Chelicerata</taxon>
        <taxon>Arachnida</taxon>
        <taxon>Acari</taxon>
        <taxon>Parasitiformes</taxon>
        <taxon>Mesostigmata</taxon>
        <taxon>Gamasina</taxon>
        <taxon>Dermanyssoidea</taxon>
        <taxon>Varroidae</taxon>
        <taxon>Varroa</taxon>
    </lineage>
</organism>
<dbReference type="GeneID" id="111249102"/>
<dbReference type="InterPro" id="IPR051176">
    <property type="entry name" value="Cent_Immune-Sig_Mod"/>
</dbReference>
<dbReference type="InParanoid" id="A0A7M7KAM5"/>
<accession>A0A7M7KAM5</accession>
<dbReference type="InterPro" id="IPR000253">
    <property type="entry name" value="FHA_dom"/>
</dbReference>
<feature type="compositionally biased region" description="Low complexity" evidence="1">
    <location>
        <begin position="157"/>
        <end position="171"/>
    </location>
</feature>
<dbReference type="AlphaFoldDB" id="A0A7M7KAM5"/>
<feature type="compositionally biased region" description="Low complexity" evidence="1">
    <location>
        <begin position="704"/>
        <end position="722"/>
    </location>
</feature>
<feature type="compositionally biased region" description="Low complexity" evidence="1">
    <location>
        <begin position="598"/>
        <end position="615"/>
    </location>
</feature>
<feature type="compositionally biased region" description="Polar residues" evidence="1">
    <location>
        <begin position="627"/>
        <end position="640"/>
    </location>
</feature>
<feature type="compositionally biased region" description="Low complexity" evidence="1">
    <location>
        <begin position="647"/>
        <end position="665"/>
    </location>
</feature>
<dbReference type="PANTHER" id="PTHR15715:SF47">
    <property type="entry name" value="FHA DOMAIN-CONTAINING PROTEIN"/>
    <property type="match status" value="1"/>
</dbReference>
<dbReference type="RefSeq" id="XP_022658210.1">
    <property type="nucleotide sequence ID" value="XM_022802475.1"/>
</dbReference>
<dbReference type="Gene3D" id="2.60.200.20">
    <property type="match status" value="1"/>
</dbReference>
<evidence type="ECO:0000313" key="3">
    <source>
        <dbReference type="EnsemblMetazoa" id="XP_022658210"/>
    </source>
</evidence>
<feature type="compositionally biased region" description="Pro residues" evidence="1">
    <location>
        <begin position="1093"/>
        <end position="1107"/>
    </location>
</feature>
<name>A0A7M7KAM5_VARDE</name>
<reference evidence="3" key="1">
    <citation type="submission" date="2021-01" db="UniProtKB">
        <authorList>
            <consortium name="EnsemblMetazoa"/>
        </authorList>
    </citation>
    <scope>IDENTIFICATION</scope>
</reference>
<feature type="region of interest" description="Disordered" evidence="1">
    <location>
        <begin position="347"/>
        <end position="400"/>
    </location>
</feature>
<feature type="region of interest" description="Disordered" evidence="1">
    <location>
        <begin position="153"/>
        <end position="214"/>
    </location>
</feature>
<feature type="domain" description="FHA" evidence="2">
    <location>
        <begin position="26"/>
        <end position="76"/>
    </location>
</feature>
<dbReference type="KEGG" id="vde:111249102"/>
<dbReference type="SUPFAM" id="SSF49879">
    <property type="entry name" value="SMAD/FHA domain"/>
    <property type="match status" value="1"/>
</dbReference>
<dbReference type="PROSITE" id="PS50006">
    <property type="entry name" value="FHA_DOMAIN"/>
    <property type="match status" value="1"/>
</dbReference>
<keyword evidence="4" id="KW-1185">Reference proteome</keyword>
<feature type="region of interest" description="Disordered" evidence="1">
    <location>
        <begin position="967"/>
        <end position="1003"/>
    </location>
</feature>
<feature type="compositionally biased region" description="Polar residues" evidence="1">
    <location>
        <begin position="586"/>
        <end position="597"/>
    </location>
</feature>
<dbReference type="PANTHER" id="PTHR15715">
    <property type="entry name" value="CENTROSOMAL PROTEIN OF 170 KDA"/>
    <property type="match status" value="1"/>
</dbReference>
<dbReference type="InterPro" id="IPR008984">
    <property type="entry name" value="SMAD_FHA_dom_sf"/>
</dbReference>
<feature type="region of interest" description="Disordered" evidence="1">
    <location>
        <begin position="573"/>
        <end position="723"/>
    </location>
</feature>
<feature type="region of interest" description="Disordered" evidence="1">
    <location>
        <begin position="268"/>
        <end position="294"/>
    </location>
</feature>
<dbReference type="Pfam" id="PF00498">
    <property type="entry name" value="FHA"/>
    <property type="match status" value="1"/>
</dbReference>
<dbReference type="Proteomes" id="UP000594260">
    <property type="component" value="Unplaced"/>
</dbReference>
<feature type="region of interest" description="Disordered" evidence="1">
    <location>
        <begin position="910"/>
        <end position="948"/>
    </location>
</feature>
<feature type="region of interest" description="Disordered" evidence="1">
    <location>
        <begin position="477"/>
        <end position="518"/>
    </location>
</feature>
<dbReference type="SMART" id="SM00240">
    <property type="entry name" value="FHA"/>
    <property type="match status" value="1"/>
</dbReference>
<feature type="compositionally biased region" description="Polar residues" evidence="1">
    <location>
        <begin position="938"/>
        <end position="948"/>
    </location>
</feature>
<feature type="compositionally biased region" description="Low complexity" evidence="1">
    <location>
        <begin position="118"/>
        <end position="127"/>
    </location>
</feature>
<feature type="region of interest" description="Disordered" evidence="1">
    <location>
        <begin position="106"/>
        <end position="135"/>
    </location>
</feature>
<feature type="compositionally biased region" description="Acidic residues" evidence="1">
    <location>
        <begin position="486"/>
        <end position="500"/>
    </location>
</feature>
<proteinExistence type="predicted"/>
<dbReference type="EnsemblMetazoa" id="XM_022802475">
    <property type="protein sequence ID" value="XP_022658210"/>
    <property type="gene ID" value="LOC111249102"/>
</dbReference>
<feature type="region of interest" description="Disordered" evidence="1">
    <location>
        <begin position="1089"/>
        <end position="1132"/>
    </location>
</feature>
<evidence type="ECO:0000259" key="2">
    <source>
        <dbReference type="PROSITE" id="PS50006"/>
    </source>
</evidence>
<feature type="compositionally biased region" description="Basic and acidic residues" evidence="1">
    <location>
        <begin position="382"/>
        <end position="394"/>
    </location>
</feature>